<name>A0AC59XZV9_RANTA</name>
<organism evidence="1 2">
    <name type="scientific">Rangifer tarandus platyrhynchus</name>
    <name type="common">Svalbard reindeer</name>
    <dbReference type="NCBI Taxonomy" id="3082113"/>
    <lineage>
        <taxon>Eukaryota</taxon>
        <taxon>Metazoa</taxon>
        <taxon>Chordata</taxon>
        <taxon>Craniata</taxon>
        <taxon>Vertebrata</taxon>
        <taxon>Euteleostomi</taxon>
        <taxon>Mammalia</taxon>
        <taxon>Eutheria</taxon>
        <taxon>Laurasiatheria</taxon>
        <taxon>Artiodactyla</taxon>
        <taxon>Ruminantia</taxon>
        <taxon>Pecora</taxon>
        <taxon>Cervidae</taxon>
        <taxon>Odocoileinae</taxon>
        <taxon>Rangifer</taxon>
    </lineage>
</organism>
<sequence length="326" mass="33306">MAKFHIALPPSAPFPPCCSPVLQEAVGRSGECERENKGARKKSPSLAAPPTPPALWEVLLVEKRGLCRFKVGSRRHLWPGDELGRGPGRRVHAKQEVVPTVGGSIVKYWREGRGRGGEATWWAGLGRRCLSGKAGEGEEEAAGLVPLRAFGRGTSDIPLEGGGPFPAAGPCAEVGRGSSLFPRRAGRRSSGGGGTSPLASEAGPAVPFVARCGWGRAEGRGKGRYWEGGAGKGEAPADNGAYVCLREWAGAAAAAAAAGGRRCAAAAAGPGPNPPGLKAAPDRSPLPYTAPPVPSPTPASGVRVTSETGVPGLPKLPTSRMSTALS</sequence>
<protein>
    <submittedName>
        <fullName evidence="1">Uncharacterized protein</fullName>
    </submittedName>
</protein>
<accession>A0AC59XZV9</accession>
<reference evidence="1" key="2">
    <citation type="submission" date="2025-03" db="EMBL/GenBank/DDBJ databases">
        <authorList>
            <consortium name="ELIXIR-Norway"/>
            <consortium name="Elixir Norway"/>
        </authorList>
    </citation>
    <scope>NUCLEOTIDE SEQUENCE</scope>
</reference>
<dbReference type="Proteomes" id="UP001162501">
    <property type="component" value="Chromosome 1"/>
</dbReference>
<reference evidence="1" key="1">
    <citation type="submission" date="2023-05" db="EMBL/GenBank/DDBJ databases">
        <authorList>
            <consortium name="ELIXIR-Norway"/>
        </authorList>
    </citation>
    <scope>NUCLEOTIDE SEQUENCE</scope>
</reference>
<evidence type="ECO:0000313" key="1">
    <source>
        <dbReference type="EMBL" id="CAM9254453.1"/>
    </source>
</evidence>
<evidence type="ECO:0000313" key="2">
    <source>
        <dbReference type="Proteomes" id="UP001162501"/>
    </source>
</evidence>
<proteinExistence type="predicted"/>
<dbReference type="EMBL" id="OX596085">
    <property type="protein sequence ID" value="CAM9254453.1"/>
    <property type="molecule type" value="Genomic_DNA"/>
</dbReference>
<gene>
    <name evidence="1" type="ORF">MRATA1EN22A_LOCUS13</name>
</gene>